<gene>
    <name evidence="4" type="ORF">FSO04_23275</name>
</gene>
<dbReference type="InterPro" id="IPR007419">
    <property type="entry name" value="BFD-like_2Fe2S-bd_dom"/>
</dbReference>
<dbReference type="Proteomes" id="UP000463700">
    <property type="component" value="Unassembled WGS sequence"/>
</dbReference>
<dbReference type="InterPro" id="IPR036188">
    <property type="entry name" value="FAD/NAD-bd_sf"/>
</dbReference>
<protein>
    <submittedName>
        <fullName evidence="4">NAD(P)-binding protein</fullName>
    </submittedName>
</protein>
<dbReference type="CDD" id="cd19946">
    <property type="entry name" value="GlpA-like_Fer2_BFD-like"/>
    <property type="match status" value="1"/>
</dbReference>
<sequence>MSNEHRVVIVGAGPAGVRAAETLVAAGIKPIVLDENARWGGQIYRQPPANGAFQRSKKTLYGFEAHKADALHTTMAALLPHLDYRPDTLAWACAPGRLDTLHAGREISVPFSHLIIASGATDRVLPVPGWTLPGVYTLGAAQVALKAQGCAIGRRVVLAGTGPLLYLVAYQYVKAGAQVVAVLDTSPLSQQIAAAPKLARQPATFAKGLYYVGWLKIHGVRIERDVNLIGIRGDQGVSAIEWCSSADGSKTESIACDAVGISFGLKPETQLADLAGCRFRFDTHNRCWLPELDPAGRSSVRGIYLAGDGAGIAGADAAELAGRRTALALLDDLGIAHPRGLGMRDAASLERGLQRIAVFRQGIEAAFALPAKCAAQWPDDMTVCRCEEIDAGTLRRCIRGGEANEINRLKALTRVGMGRCQGRMCGEAALTLLAAETGKPLEAVGRLRSQPPVKPIPLSPAMYADDVVEIPEEARDE</sequence>
<evidence type="ECO:0000259" key="3">
    <source>
        <dbReference type="Pfam" id="PF07992"/>
    </source>
</evidence>
<dbReference type="EMBL" id="VOSW01000045">
    <property type="protein sequence ID" value="KAE8757554.1"/>
    <property type="molecule type" value="Genomic_DNA"/>
</dbReference>
<dbReference type="PRINTS" id="PR00411">
    <property type="entry name" value="PNDRDTASEI"/>
</dbReference>
<evidence type="ECO:0000313" key="5">
    <source>
        <dbReference type="Proteomes" id="UP000463700"/>
    </source>
</evidence>
<dbReference type="Pfam" id="PF04324">
    <property type="entry name" value="Fer2_BFD"/>
    <property type="match status" value="1"/>
</dbReference>
<evidence type="ECO:0000256" key="1">
    <source>
        <dbReference type="ARBA" id="ARBA00023002"/>
    </source>
</evidence>
<reference evidence="4 5" key="1">
    <citation type="journal article" date="2020" name="Int. J. Syst. Evol. Microbiol.">
        <title>Paraburkholderia madseniana sp. nov., a phenolic acid-degrading bacterium isolated from acidic forest soil.</title>
        <authorList>
            <person name="Wilhelm R.C."/>
            <person name="Murphy S.J.L."/>
            <person name="Feriancek N.M."/>
            <person name="Karasz D.C."/>
            <person name="DeRito C.M."/>
            <person name="Newman J.D."/>
            <person name="Buckley D.H."/>
        </authorList>
    </citation>
    <scope>NUCLEOTIDE SEQUENCE [LARGE SCALE GENOMIC DNA]</scope>
    <source>
        <strain evidence="4 5">RP11</strain>
    </source>
</reference>
<dbReference type="PANTHER" id="PTHR42949:SF3">
    <property type="entry name" value="ANAEROBIC GLYCEROL-3-PHOSPHATE DEHYDROGENASE SUBUNIT B"/>
    <property type="match status" value="1"/>
</dbReference>
<dbReference type="Pfam" id="PF07992">
    <property type="entry name" value="Pyr_redox_2"/>
    <property type="match status" value="1"/>
</dbReference>
<keyword evidence="1" id="KW-0560">Oxidoreductase</keyword>
<dbReference type="InterPro" id="IPR023753">
    <property type="entry name" value="FAD/NAD-binding_dom"/>
</dbReference>
<feature type="domain" description="BFD-like [2Fe-2S]-binding" evidence="2">
    <location>
        <begin position="383"/>
        <end position="434"/>
    </location>
</feature>
<dbReference type="InterPro" id="IPR041854">
    <property type="entry name" value="BFD-like_2Fe2S-bd_dom_sf"/>
</dbReference>
<dbReference type="SUPFAM" id="SSF51905">
    <property type="entry name" value="FAD/NAD(P)-binding domain"/>
    <property type="match status" value="1"/>
</dbReference>
<dbReference type="InterPro" id="IPR017224">
    <property type="entry name" value="Opine_Oxase_asu/HCN_bsu"/>
</dbReference>
<dbReference type="GO" id="GO:0016491">
    <property type="term" value="F:oxidoreductase activity"/>
    <property type="evidence" value="ECO:0007669"/>
    <property type="project" value="UniProtKB-KW"/>
</dbReference>
<name>A0A6N6WCQ6_9BURK</name>
<dbReference type="AlphaFoldDB" id="A0A6N6WCQ6"/>
<dbReference type="OrthoDB" id="9801699at2"/>
<dbReference type="InterPro" id="IPR051691">
    <property type="entry name" value="Metab_Enz_Cyan_OpOx_G3PDH"/>
</dbReference>
<feature type="domain" description="FAD/NAD(P)-binding" evidence="3">
    <location>
        <begin position="6"/>
        <end position="318"/>
    </location>
</feature>
<dbReference type="Gene3D" id="1.10.10.1100">
    <property type="entry name" value="BFD-like [2Fe-2S]-binding domain"/>
    <property type="match status" value="1"/>
</dbReference>
<organism evidence="4 5">
    <name type="scientific">Paraburkholderia madseniana</name>
    <dbReference type="NCBI Taxonomy" id="2599607"/>
    <lineage>
        <taxon>Bacteria</taxon>
        <taxon>Pseudomonadati</taxon>
        <taxon>Pseudomonadota</taxon>
        <taxon>Betaproteobacteria</taxon>
        <taxon>Burkholderiales</taxon>
        <taxon>Burkholderiaceae</taxon>
        <taxon>Paraburkholderia</taxon>
    </lineage>
</organism>
<proteinExistence type="predicted"/>
<dbReference type="RefSeq" id="WP_154562888.1">
    <property type="nucleotide sequence ID" value="NZ_VOSW01000045.1"/>
</dbReference>
<dbReference type="PIRSF" id="PIRSF037495">
    <property type="entry name" value="Opine_OX_OoxA/HcnB"/>
    <property type="match status" value="1"/>
</dbReference>
<accession>A0A6N6WCQ6</accession>
<evidence type="ECO:0000259" key="2">
    <source>
        <dbReference type="Pfam" id="PF04324"/>
    </source>
</evidence>
<dbReference type="Gene3D" id="3.50.50.60">
    <property type="entry name" value="FAD/NAD(P)-binding domain"/>
    <property type="match status" value="3"/>
</dbReference>
<comment type="caution">
    <text evidence="4">The sequence shown here is derived from an EMBL/GenBank/DDBJ whole genome shotgun (WGS) entry which is preliminary data.</text>
</comment>
<evidence type="ECO:0000313" key="4">
    <source>
        <dbReference type="EMBL" id="KAE8757554.1"/>
    </source>
</evidence>
<dbReference type="PANTHER" id="PTHR42949">
    <property type="entry name" value="ANAEROBIC GLYCEROL-3-PHOSPHATE DEHYDROGENASE SUBUNIT B"/>
    <property type="match status" value="1"/>
</dbReference>
<dbReference type="PRINTS" id="PR00368">
    <property type="entry name" value="FADPNR"/>
</dbReference>